<dbReference type="PANTHER" id="PTHR46436">
    <property type="entry name" value="CENTROSOMAL PROTEIN OF 76 KDA"/>
    <property type="match status" value="1"/>
</dbReference>
<dbReference type="PANTHER" id="PTHR46436:SF2">
    <property type="entry name" value="CHROMOSOME UNDETERMINED SCAFFOLD_119, WHOLE GENOME SHOTGUN SEQUENCE"/>
    <property type="match status" value="1"/>
</dbReference>
<dbReference type="Pfam" id="PF00168">
    <property type="entry name" value="C2"/>
    <property type="match status" value="1"/>
</dbReference>
<evidence type="ECO:0000313" key="3">
    <source>
        <dbReference type="Proteomes" id="UP000030750"/>
    </source>
</evidence>
<protein>
    <submittedName>
        <fullName evidence="2">C2 domain-containing protein, putative</fullName>
    </submittedName>
</protein>
<dbReference type="InterPro" id="IPR000008">
    <property type="entry name" value="C2_dom"/>
</dbReference>
<dbReference type="Gene3D" id="2.60.40.150">
    <property type="entry name" value="C2 domain"/>
    <property type="match status" value="1"/>
</dbReference>
<name>U6LEH9_9EIME</name>
<evidence type="ECO:0000259" key="1">
    <source>
        <dbReference type="PROSITE" id="PS50004"/>
    </source>
</evidence>
<dbReference type="InterPro" id="IPR035892">
    <property type="entry name" value="C2_domain_sf"/>
</dbReference>
<dbReference type="AlphaFoldDB" id="U6LEH9"/>
<proteinExistence type="predicted"/>
<accession>U6LEH9</accession>
<dbReference type="VEuPathDB" id="ToxoDB:EBH_0069670"/>
<reference evidence="2" key="2">
    <citation type="submission" date="2013-10" db="EMBL/GenBank/DDBJ databases">
        <authorList>
            <person name="Aslett M."/>
        </authorList>
    </citation>
    <scope>NUCLEOTIDE SEQUENCE [LARGE SCALE GENOMIC DNA]</scope>
    <source>
        <strain evidence="2">Houghton</strain>
    </source>
</reference>
<gene>
    <name evidence="2" type="ORF">EBH_0069670</name>
</gene>
<sequence length="160" mass="18097">MEGWGGPLGDWRFGAIEGRATIAHTPRYGQVGEVYELEGGRAYLILKIGAIDQIVTPDNRNAVDAYVEVSYDGTSRKTRTLKASLNPSWDEEIAVPLRFPSLRDIAYTDIQKKGKIYLDVWGAGTNYVDHLGECTLYLQEIFFNEKNQKKSQVQKERLIL</sequence>
<dbReference type="InterPro" id="IPR052299">
    <property type="entry name" value="CEP76"/>
</dbReference>
<dbReference type="OrthoDB" id="67700at2759"/>
<feature type="domain" description="C2" evidence="1">
    <location>
        <begin position="25"/>
        <end position="151"/>
    </location>
</feature>
<dbReference type="EMBL" id="HG710544">
    <property type="protein sequence ID" value="CDJ46934.1"/>
    <property type="molecule type" value="Genomic_DNA"/>
</dbReference>
<reference evidence="2" key="1">
    <citation type="submission" date="2013-10" db="EMBL/GenBank/DDBJ databases">
        <title>Genomic analysis of the causative agents of coccidiosis in chickens.</title>
        <authorList>
            <person name="Reid A.J."/>
            <person name="Blake D."/>
            <person name="Billington K."/>
            <person name="Browne H."/>
            <person name="Dunn M."/>
            <person name="Hung S."/>
            <person name="Kawahara F."/>
            <person name="Miranda-Saavedra D."/>
            <person name="Mourier T."/>
            <person name="Nagra H."/>
            <person name="Otto T.D."/>
            <person name="Rawlings N."/>
            <person name="Sanchez A."/>
            <person name="Sanders M."/>
            <person name="Subramaniam C."/>
            <person name="Tay Y."/>
            <person name="Dear P."/>
            <person name="Doerig C."/>
            <person name="Gruber A."/>
            <person name="Parkinson J."/>
            <person name="Shirley M."/>
            <person name="Wan K.L."/>
            <person name="Berriman M."/>
            <person name="Tomley F."/>
            <person name="Pain A."/>
        </authorList>
    </citation>
    <scope>NUCLEOTIDE SEQUENCE [LARGE SCALE GENOMIC DNA]</scope>
    <source>
        <strain evidence="2">Houghton</strain>
    </source>
</reference>
<organism evidence="2 3">
    <name type="scientific">Eimeria brunetti</name>
    <dbReference type="NCBI Taxonomy" id="51314"/>
    <lineage>
        <taxon>Eukaryota</taxon>
        <taxon>Sar</taxon>
        <taxon>Alveolata</taxon>
        <taxon>Apicomplexa</taxon>
        <taxon>Conoidasida</taxon>
        <taxon>Coccidia</taxon>
        <taxon>Eucoccidiorida</taxon>
        <taxon>Eimeriorina</taxon>
        <taxon>Eimeriidae</taxon>
        <taxon>Eimeria</taxon>
    </lineage>
</organism>
<keyword evidence="3" id="KW-1185">Reference proteome</keyword>
<dbReference type="PROSITE" id="PS50004">
    <property type="entry name" value="C2"/>
    <property type="match status" value="1"/>
</dbReference>
<evidence type="ECO:0000313" key="2">
    <source>
        <dbReference type="EMBL" id="CDJ46934.1"/>
    </source>
</evidence>
<dbReference type="SMART" id="SM00239">
    <property type="entry name" value="C2"/>
    <property type="match status" value="1"/>
</dbReference>
<dbReference type="Proteomes" id="UP000030750">
    <property type="component" value="Unassembled WGS sequence"/>
</dbReference>
<dbReference type="SUPFAM" id="SSF49562">
    <property type="entry name" value="C2 domain (Calcium/lipid-binding domain, CaLB)"/>
    <property type="match status" value="1"/>
</dbReference>